<dbReference type="EMBL" id="AZHX01000883">
    <property type="protein sequence ID" value="ETX05731.1"/>
    <property type="molecule type" value="Genomic_DNA"/>
</dbReference>
<dbReference type="PATRIC" id="fig|1429439.4.peg.3608"/>
<evidence type="ECO:0000313" key="1">
    <source>
        <dbReference type="EMBL" id="ETX05731.1"/>
    </source>
</evidence>
<dbReference type="AlphaFoldDB" id="W4M726"/>
<gene>
    <name evidence="1" type="ORF">ETSY2_21245</name>
</gene>
<organism evidence="1 2">
    <name type="scientific">Candidatus Entotheonella gemina</name>
    <dbReference type="NCBI Taxonomy" id="1429439"/>
    <lineage>
        <taxon>Bacteria</taxon>
        <taxon>Pseudomonadati</taxon>
        <taxon>Nitrospinota/Tectimicrobiota group</taxon>
        <taxon>Candidatus Tectimicrobiota</taxon>
        <taxon>Candidatus Entotheonellia</taxon>
        <taxon>Candidatus Entotheonellales</taxon>
        <taxon>Candidatus Entotheonellaceae</taxon>
        <taxon>Candidatus Entotheonella</taxon>
    </lineage>
</organism>
<protein>
    <recommendedName>
        <fullName evidence="3">Antitoxin</fullName>
    </recommendedName>
</protein>
<comment type="caution">
    <text evidence="1">The sequence shown here is derived from an EMBL/GenBank/DDBJ whole genome shotgun (WGS) entry which is preliminary data.</text>
</comment>
<keyword evidence="2" id="KW-1185">Reference proteome</keyword>
<evidence type="ECO:0000313" key="2">
    <source>
        <dbReference type="Proteomes" id="UP000019140"/>
    </source>
</evidence>
<accession>W4M726</accession>
<name>W4M726_9BACT</name>
<dbReference type="HOGENOM" id="CLU_2380858_0_0_7"/>
<dbReference type="Proteomes" id="UP000019140">
    <property type="component" value="Unassembled WGS sequence"/>
</dbReference>
<evidence type="ECO:0008006" key="3">
    <source>
        <dbReference type="Google" id="ProtNLM"/>
    </source>
</evidence>
<reference evidence="1 2" key="1">
    <citation type="journal article" date="2014" name="Nature">
        <title>An environmental bacterial taxon with a large and distinct metabolic repertoire.</title>
        <authorList>
            <person name="Wilson M.C."/>
            <person name="Mori T."/>
            <person name="Ruckert C."/>
            <person name="Uria A.R."/>
            <person name="Helf M.J."/>
            <person name="Takada K."/>
            <person name="Gernert C."/>
            <person name="Steffens U.A."/>
            <person name="Heycke N."/>
            <person name="Schmitt S."/>
            <person name="Rinke C."/>
            <person name="Helfrich E.J."/>
            <person name="Brachmann A.O."/>
            <person name="Gurgui C."/>
            <person name="Wakimoto T."/>
            <person name="Kracht M."/>
            <person name="Crusemann M."/>
            <person name="Hentschel U."/>
            <person name="Abe I."/>
            <person name="Matsunaga S."/>
            <person name="Kalinowski J."/>
            <person name="Takeyama H."/>
            <person name="Piel J."/>
        </authorList>
    </citation>
    <scope>NUCLEOTIDE SEQUENCE [LARGE SCALE GENOMIC DNA]</scope>
    <source>
        <strain evidence="2">TSY2</strain>
    </source>
</reference>
<proteinExistence type="predicted"/>
<sequence>MSHMLEIPDTLYAALQKAADASGTTPLGWIAAHLPNPVDAEDLRKEYDAEPKTLADLFAGRVGRIRSGGEERLSEDCGAKFTDSLEAKRGSGSL</sequence>